<dbReference type="RefSeq" id="WP_430031918.1">
    <property type="nucleotide sequence ID" value="NZ_JBCMOR010000009.1"/>
</dbReference>
<keyword evidence="3" id="KW-1185">Reference proteome</keyword>
<reference evidence="2 3" key="1">
    <citation type="submission" date="2021-03" db="EMBL/GenBank/DDBJ databases">
        <title>Genomic Encyclopedia of Type Strains, Phase IV (KMG-IV): sequencing the most valuable type-strain genomes for metagenomic binning, comparative biology and taxonomic classification.</title>
        <authorList>
            <person name="Goeker M."/>
        </authorList>
    </citation>
    <scope>NUCLEOTIDE SEQUENCE [LARGE SCALE GENOMIC DNA]</scope>
    <source>
        <strain evidence="2 3">DSM 14349</strain>
    </source>
</reference>
<feature type="signal peptide" evidence="1">
    <location>
        <begin position="1"/>
        <end position="26"/>
    </location>
</feature>
<dbReference type="Proteomes" id="UP001519272">
    <property type="component" value="Unassembled WGS sequence"/>
</dbReference>
<protein>
    <submittedName>
        <fullName evidence="2">Uncharacterized protein</fullName>
    </submittedName>
</protein>
<keyword evidence="1" id="KW-0732">Signal</keyword>
<gene>
    <name evidence="2" type="ORF">J2Z32_003652</name>
</gene>
<name>A0ABS4FWQ8_9BACL</name>
<evidence type="ECO:0000256" key="1">
    <source>
        <dbReference type="SAM" id="SignalP"/>
    </source>
</evidence>
<evidence type="ECO:0000313" key="3">
    <source>
        <dbReference type="Proteomes" id="UP001519272"/>
    </source>
</evidence>
<comment type="caution">
    <text evidence="2">The sequence shown here is derived from an EMBL/GenBank/DDBJ whole genome shotgun (WGS) entry which is preliminary data.</text>
</comment>
<evidence type="ECO:0000313" key="2">
    <source>
        <dbReference type="EMBL" id="MBP1906987.1"/>
    </source>
</evidence>
<organism evidence="2 3">
    <name type="scientific">Paenibacillus turicensis</name>
    <dbReference type="NCBI Taxonomy" id="160487"/>
    <lineage>
        <taxon>Bacteria</taxon>
        <taxon>Bacillati</taxon>
        <taxon>Bacillota</taxon>
        <taxon>Bacilli</taxon>
        <taxon>Bacillales</taxon>
        <taxon>Paenibacillaceae</taxon>
        <taxon>Paenibacillus</taxon>
    </lineage>
</organism>
<dbReference type="EMBL" id="JAGGKG010000020">
    <property type="protein sequence ID" value="MBP1906987.1"/>
    <property type="molecule type" value="Genomic_DNA"/>
</dbReference>
<sequence length="41" mass="4244">MKTKLAALLVIVSLVFAVSASTSVHAEEDVVIKPLVHGVGN</sequence>
<feature type="chain" id="PRO_5046660029" evidence="1">
    <location>
        <begin position="27"/>
        <end position="41"/>
    </location>
</feature>
<proteinExistence type="predicted"/>
<accession>A0ABS4FWQ8</accession>